<feature type="transmembrane region" description="Helical" evidence="2">
    <location>
        <begin position="57"/>
        <end position="77"/>
    </location>
</feature>
<dbReference type="PANTHER" id="PTHR30487:SF0">
    <property type="entry name" value="PREPILIN LEADER PEPTIDASE_N-METHYLTRANSFERASE-RELATED"/>
    <property type="match status" value="1"/>
</dbReference>
<dbReference type="RefSeq" id="WP_271092712.1">
    <property type="nucleotide sequence ID" value="NZ_JAPJZH010000035.1"/>
</dbReference>
<dbReference type="Proteomes" id="UP001148313">
    <property type="component" value="Unassembled WGS sequence"/>
</dbReference>
<evidence type="ECO:0000256" key="1">
    <source>
        <dbReference type="ARBA" id="ARBA00005801"/>
    </source>
</evidence>
<dbReference type="InterPro" id="IPR050882">
    <property type="entry name" value="Prepilin_peptidase/N-MTase"/>
</dbReference>
<feature type="transmembrane region" description="Helical" evidence="2">
    <location>
        <begin position="136"/>
        <end position="153"/>
    </location>
</feature>
<evidence type="ECO:0000259" key="3">
    <source>
        <dbReference type="Pfam" id="PF01478"/>
    </source>
</evidence>
<protein>
    <submittedName>
        <fullName evidence="4">A24 family peptidase</fullName>
    </submittedName>
</protein>
<proteinExistence type="inferred from homology"/>
<organism evidence="4 5">
    <name type="scientific">Hoeflea poritis</name>
    <dbReference type="NCBI Taxonomy" id="2993659"/>
    <lineage>
        <taxon>Bacteria</taxon>
        <taxon>Pseudomonadati</taxon>
        <taxon>Pseudomonadota</taxon>
        <taxon>Alphaproteobacteria</taxon>
        <taxon>Hyphomicrobiales</taxon>
        <taxon>Rhizobiaceae</taxon>
        <taxon>Hoeflea</taxon>
    </lineage>
</organism>
<gene>
    <name evidence="4" type="ORF">OOZ53_26010</name>
</gene>
<sequence>MFGQADYFWIFGLLLAGNVVVISAIDLRHLIIPNVLNGSLAALGFAFQITSQSSIPLTTIFGAIVLFSAFYLVRAAYLRSQGVVGLGLGDVKMAGASAVWLNPFNLPVFVFIACTAALLSLPLLKQFSEQYQQSRRLPFGPFLGLGLMVSWYLENTVQIDLAGY</sequence>
<evidence type="ECO:0000256" key="2">
    <source>
        <dbReference type="SAM" id="Phobius"/>
    </source>
</evidence>
<dbReference type="EMBL" id="JAPJZH010000035">
    <property type="protein sequence ID" value="MDA4848833.1"/>
    <property type="molecule type" value="Genomic_DNA"/>
</dbReference>
<dbReference type="Pfam" id="PF01478">
    <property type="entry name" value="Peptidase_A24"/>
    <property type="match status" value="1"/>
</dbReference>
<name>A0ABT4VVW5_9HYPH</name>
<dbReference type="InterPro" id="IPR000045">
    <property type="entry name" value="Prepilin_IV_endopep_pep"/>
</dbReference>
<dbReference type="PANTHER" id="PTHR30487">
    <property type="entry name" value="TYPE 4 PREPILIN-LIKE PROTEINS LEADER PEPTIDE-PROCESSING ENZYME"/>
    <property type="match status" value="1"/>
</dbReference>
<keyword evidence="2" id="KW-0812">Transmembrane</keyword>
<feature type="domain" description="Prepilin type IV endopeptidase peptidase" evidence="3">
    <location>
        <begin position="14"/>
        <end position="119"/>
    </location>
</feature>
<evidence type="ECO:0000313" key="5">
    <source>
        <dbReference type="Proteomes" id="UP001148313"/>
    </source>
</evidence>
<dbReference type="Gene3D" id="1.20.120.1220">
    <property type="match status" value="1"/>
</dbReference>
<comment type="caution">
    <text evidence="4">The sequence shown here is derived from an EMBL/GenBank/DDBJ whole genome shotgun (WGS) entry which is preliminary data.</text>
</comment>
<feature type="transmembrane region" description="Helical" evidence="2">
    <location>
        <begin position="104"/>
        <end position="124"/>
    </location>
</feature>
<feature type="transmembrane region" description="Helical" evidence="2">
    <location>
        <begin position="7"/>
        <end position="25"/>
    </location>
</feature>
<accession>A0ABT4VVW5</accession>
<keyword evidence="5" id="KW-1185">Reference proteome</keyword>
<reference evidence="4" key="1">
    <citation type="submission" date="2022-11" db="EMBL/GenBank/DDBJ databases">
        <title>Hoeflea poritis sp. nov., isolated from scleractinian coral Porites lutea.</title>
        <authorList>
            <person name="Zhang G."/>
            <person name="Wei Q."/>
            <person name="Cai L."/>
        </authorList>
    </citation>
    <scope>NUCLEOTIDE SEQUENCE</scope>
    <source>
        <strain evidence="4">E7-10</strain>
    </source>
</reference>
<comment type="similarity">
    <text evidence="1">Belongs to the peptidase A24 family.</text>
</comment>
<evidence type="ECO:0000313" key="4">
    <source>
        <dbReference type="EMBL" id="MDA4848833.1"/>
    </source>
</evidence>
<keyword evidence="2" id="KW-1133">Transmembrane helix</keyword>
<keyword evidence="2" id="KW-0472">Membrane</keyword>